<protein>
    <recommendedName>
        <fullName evidence="5">DUF2946 domain-containing protein</fullName>
    </recommendedName>
</protein>
<evidence type="ECO:0000313" key="4">
    <source>
        <dbReference type="Proteomes" id="UP000308530"/>
    </source>
</evidence>
<dbReference type="EMBL" id="CP058350">
    <property type="protein sequence ID" value="QLF69505.1"/>
    <property type="molecule type" value="Genomic_DNA"/>
</dbReference>
<accession>A0ABX6QN02</accession>
<feature type="chain" id="PRO_5047112811" description="DUF2946 domain-containing protein" evidence="2">
    <location>
        <begin position="27"/>
        <end position="127"/>
    </location>
</feature>
<evidence type="ECO:0000256" key="1">
    <source>
        <dbReference type="SAM" id="MobiDB-lite"/>
    </source>
</evidence>
<evidence type="ECO:0000313" key="3">
    <source>
        <dbReference type="EMBL" id="QLF69505.1"/>
    </source>
</evidence>
<name>A0ABX6QN02_9HYPH</name>
<reference evidence="3 4" key="1">
    <citation type="submission" date="2020-06" db="EMBL/GenBank/DDBJ databases">
        <title>Genome sequence of Rhizobium sp strain ADMK78.</title>
        <authorList>
            <person name="Rahi P."/>
        </authorList>
    </citation>
    <scope>NUCLEOTIDE SEQUENCE [LARGE SCALE GENOMIC DNA]</scope>
    <source>
        <strain evidence="3 4">ADMK78</strain>
    </source>
</reference>
<keyword evidence="4" id="KW-1185">Reference proteome</keyword>
<proteinExistence type="predicted"/>
<keyword evidence="2" id="KW-0732">Signal</keyword>
<sequence>MMMLLRSLLVIAALAYAVMPMHGAMAMVVTPAAQPIGQTDSGHSGHQHGGTMAITIGCPHGFAAGPQELPHHPMMSDDHCSACLTILSARYLTDAGPAARAAEAPGISRSLVSTPASPPERPPRLRA</sequence>
<evidence type="ECO:0008006" key="5">
    <source>
        <dbReference type="Google" id="ProtNLM"/>
    </source>
</evidence>
<feature type="region of interest" description="Disordered" evidence="1">
    <location>
        <begin position="102"/>
        <end position="127"/>
    </location>
</feature>
<organism evidence="3 4">
    <name type="scientific">Peteryoungia desertarenae</name>
    <dbReference type="NCBI Taxonomy" id="1813451"/>
    <lineage>
        <taxon>Bacteria</taxon>
        <taxon>Pseudomonadati</taxon>
        <taxon>Pseudomonadota</taxon>
        <taxon>Alphaproteobacteria</taxon>
        <taxon>Hyphomicrobiales</taxon>
        <taxon>Rhizobiaceae</taxon>
        <taxon>Peteryoungia</taxon>
    </lineage>
</organism>
<feature type="signal peptide" evidence="2">
    <location>
        <begin position="1"/>
        <end position="26"/>
    </location>
</feature>
<dbReference type="RefSeq" id="WP_179028202.1">
    <property type="nucleotide sequence ID" value="NZ_CP058350.1"/>
</dbReference>
<gene>
    <name evidence="3" type="ORF">FE840_008085</name>
</gene>
<dbReference type="Proteomes" id="UP000308530">
    <property type="component" value="Chromosome"/>
</dbReference>
<evidence type="ECO:0000256" key="2">
    <source>
        <dbReference type="SAM" id="SignalP"/>
    </source>
</evidence>